<keyword evidence="3" id="KW-1185">Reference proteome</keyword>
<dbReference type="Proteomes" id="UP000593966">
    <property type="component" value="Chromosome"/>
</dbReference>
<dbReference type="GO" id="GO:0006487">
    <property type="term" value="P:protein N-linked glycosylation"/>
    <property type="evidence" value="ECO:0007669"/>
    <property type="project" value="TreeGrafter"/>
</dbReference>
<dbReference type="Gene3D" id="3.90.550.10">
    <property type="entry name" value="Spore Coat Polysaccharide Biosynthesis Protein SpsA, Chain A"/>
    <property type="match status" value="1"/>
</dbReference>
<sequence length="251" mass="28617">MNMAQYGFVIPVYNHPHYIQALLEHLNDFALPVIVVNDGSDAECTQLLHILDQQCEHVILVEHAMNQGKGQAVMTGLQKAFDLGLSHALQIDADGQHDWQDIAKFLQISQQHPKAMVIGQPIFDDTVPKKRLYGRYATHIWVWINSLSFDIKDSMCGFRIYPLAATIQILNTAKFQARMGFDSEILVRLKWENIPFINVPTKVIYPEQGISHFHVWRDNLGMSQAHSRLFAGMLLRLPKLLKNKYKGSADV</sequence>
<dbReference type="PANTHER" id="PTHR10859">
    <property type="entry name" value="GLYCOSYL TRANSFERASE"/>
    <property type="match status" value="1"/>
</dbReference>
<reference evidence="2 3" key="1">
    <citation type="submission" date="2020-02" db="EMBL/GenBank/DDBJ databases">
        <title>Tigecycline-resistant Acinetobacter species from pigs and migratory birds.</title>
        <authorList>
            <person name="Chen C."/>
            <person name="Sun J."/>
            <person name="Liao X.-P."/>
            <person name="Liu Y.-H."/>
        </authorList>
    </citation>
    <scope>NUCLEOTIDE SEQUENCE [LARGE SCALE GENOMIC DNA]</scope>
    <source>
        <strain evidence="2 3">YH12207_T</strain>
    </source>
</reference>
<dbReference type="AlphaFoldDB" id="A0A7S6VU76"/>
<feature type="domain" description="Glycosyltransferase 2-like" evidence="1">
    <location>
        <begin position="9"/>
        <end position="132"/>
    </location>
</feature>
<organism evidence="2 3">
    <name type="scientific">Acinetobacter piscicola</name>
    <dbReference type="NCBI Taxonomy" id="2006115"/>
    <lineage>
        <taxon>Bacteria</taxon>
        <taxon>Pseudomonadati</taxon>
        <taxon>Pseudomonadota</taxon>
        <taxon>Gammaproteobacteria</taxon>
        <taxon>Moraxellales</taxon>
        <taxon>Moraxellaceae</taxon>
        <taxon>Acinetobacter</taxon>
    </lineage>
</organism>
<proteinExistence type="predicted"/>
<dbReference type="Pfam" id="PF00535">
    <property type="entry name" value="Glycos_transf_2"/>
    <property type="match status" value="1"/>
</dbReference>
<dbReference type="InterPro" id="IPR029044">
    <property type="entry name" value="Nucleotide-diphossugar_trans"/>
</dbReference>
<dbReference type="CDD" id="cd04179">
    <property type="entry name" value="DPM_DPG-synthase_like"/>
    <property type="match status" value="1"/>
</dbReference>
<dbReference type="GO" id="GO:0016740">
    <property type="term" value="F:transferase activity"/>
    <property type="evidence" value="ECO:0007669"/>
    <property type="project" value="UniProtKB-KW"/>
</dbReference>
<dbReference type="SUPFAM" id="SSF53448">
    <property type="entry name" value="Nucleotide-diphospho-sugar transferases"/>
    <property type="match status" value="1"/>
</dbReference>
<dbReference type="EMBL" id="CP048659">
    <property type="protein sequence ID" value="QOW45009.1"/>
    <property type="molecule type" value="Genomic_DNA"/>
</dbReference>
<keyword evidence="2" id="KW-0808">Transferase</keyword>
<dbReference type="InterPro" id="IPR001173">
    <property type="entry name" value="Glyco_trans_2-like"/>
</dbReference>
<name>A0A7S6VU76_9GAMM</name>
<protein>
    <submittedName>
        <fullName evidence="2">Glycosyltransferase family 2 protein</fullName>
    </submittedName>
</protein>
<evidence type="ECO:0000259" key="1">
    <source>
        <dbReference type="Pfam" id="PF00535"/>
    </source>
</evidence>
<evidence type="ECO:0000313" key="3">
    <source>
        <dbReference type="Proteomes" id="UP000593966"/>
    </source>
</evidence>
<dbReference type="PANTHER" id="PTHR10859:SF91">
    <property type="entry name" value="DOLICHYL-PHOSPHATE BETA-GLUCOSYLTRANSFERASE"/>
    <property type="match status" value="1"/>
</dbReference>
<accession>A0A7S6VU76</accession>
<evidence type="ECO:0000313" key="2">
    <source>
        <dbReference type="EMBL" id="QOW45009.1"/>
    </source>
</evidence>
<gene>
    <name evidence="2" type="ORF">G0028_03325</name>
</gene>